<dbReference type="InterPro" id="IPR051995">
    <property type="entry name" value="Ciliary_GTPase"/>
</dbReference>
<feature type="region of interest" description="Disordered" evidence="5">
    <location>
        <begin position="254"/>
        <end position="274"/>
    </location>
</feature>
<evidence type="ECO:0000256" key="3">
    <source>
        <dbReference type="PIRSR" id="PIRSR606689-1"/>
    </source>
</evidence>
<dbReference type="GO" id="GO:0003924">
    <property type="term" value="F:GTPase activity"/>
    <property type="evidence" value="ECO:0007669"/>
    <property type="project" value="InterPro"/>
</dbReference>
<dbReference type="PANTHER" id="PTHR46090">
    <property type="entry name" value="ADP-RIBOSYLATION FACTOR-LIKE PROTEIN 13B"/>
    <property type="match status" value="1"/>
</dbReference>
<dbReference type="VEuPathDB" id="FungiDB:H257_10125"/>
<dbReference type="SMART" id="SM00178">
    <property type="entry name" value="SAR"/>
    <property type="match status" value="1"/>
</dbReference>
<dbReference type="AlphaFoldDB" id="A0A6A5AP86"/>
<feature type="binding site" evidence="3">
    <location>
        <begin position="400"/>
        <end position="403"/>
    </location>
    <ligand>
        <name>GTP</name>
        <dbReference type="ChEBI" id="CHEBI:37565"/>
    </ligand>
</feature>
<sequence length="560" mass="62605">MDLASLTYQKCAMNSQNSSLQLHHGRRRADKLWNRDKPTKIFPVMPLNCYFFVLSREHQAHLYRRRQGLRVDMASTAACRQHVDQEHEYLRTQVDPLLMPLIEALLLHQPPSIYDFIAKFLDGAALGSMKHVGDATTKSAKARRHRMVEFMSSSVLPVMDDLTQRILQDKPSNAKEFLRDIVQTRLLNKQRHDPSATSFDLGTPQFHVGDRVDCRFKGRPKYLPGVVDSIDDGGLCTIRYDNGKVEEHIHPILLRRPQDQPEAEDNTEQSKTPRREIKPVLLMLGLDGAGKSTFLSTLQGDCRVVHIDLDKDIPPTAGFSSVTFQLANGSATFYDLGGGPTIRALWKEYFADVCHSITAHGVIYMVDASDADRIQEASKHLEVAMAHPMLRGKPLLIYANKMDCDQALSEAEFGQKLQVASYVNTKVLQSVTKAKANGNLVDDRLEGGLRWILGRIEGDYDALGVRVANDRATTKKEAAAAWQAQKERVWAYKEERERSAMLSEDSAANQAAFAPPKPVVKQSSDVPMCSTCESQPAVTKCAASKWMPVCSDCADALKKK</sequence>
<proteinExistence type="predicted"/>
<dbReference type="Pfam" id="PF00025">
    <property type="entry name" value="Arf"/>
    <property type="match status" value="1"/>
</dbReference>
<dbReference type="PROSITE" id="PS51417">
    <property type="entry name" value="ARF"/>
    <property type="match status" value="1"/>
</dbReference>
<dbReference type="InterPro" id="IPR027417">
    <property type="entry name" value="P-loop_NTPase"/>
</dbReference>
<keyword evidence="4" id="KW-0479">Metal-binding</keyword>
<dbReference type="SUPFAM" id="SSF52540">
    <property type="entry name" value="P-loop containing nucleoside triphosphate hydrolases"/>
    <property type="match status" value="1"/>
</dbReference>
<feature type="binding site" evidence="3">
    <location>
        <begin position="285"/>
        <end position="292"/>
    </location>
    <ligand>
        <name>GTP</name>
        <dbReference type="ChEBI" id="CHEBI:37565"/>
    </ligand>
</feature>
<dbReference type="GO" id="GO:0046872">
    <property type="term" value="F:metal ion binding"/>
    <property type="evidence" value="ECO:0007669"/>
    <property type="project" value="UniProtKB-KW"/>
</dbReference>
<protein>
    <submittedName>
        <fullName evidence="6">Uncharacterized protein</fullName>
    </submittedName>
</protein>
<comment type="caution">
    <text evidence="6">The sequence shown here is derived from an EMBL/GenBank/DDBJ whole genome shotgun (WGS) entry which is preliminary data.</text>
</comment>
<evidence type="ECO:0000313" key="7">
    <source>
        <dbReference type="Proteomes" id="UP000469452"/>
    </source>
</evidence>
<dbReference type="InterPro" id="IPR006689">
    <property type="entry name" value="Small_GTPase_ARF/SAR"/>
</dbReference>
<accession>A0A6A5AP86</accession>
<organism evidence="6 7">
    <name type="scientific">Aphanomyces astaci</name>
    <name type="common">Crayfish plague agent</name>
    <dbReference type="NCBI Taxonomy" id="112090"/>
    <lineage>
        <taxon>Eukaryota</taxon>
        <taxon>Sar</taxon>
        <taxon>Stramenopiles</taxon>
        <taxon>Oomycota</taxon>
        <taxon>Saprolegniomycetes</taxon>
        <taxon>Saprolegniales</taxon>
        <taxon>Verrucalvaceae</taxon>
        <taxon>Aphanomyces</taxon>
    </lineage>
</organism>
<dbReference type="CDD" id="cd04508">
    <property type="entry name" value="Tudor_SF"/>
    <property type="match status" value="1"/>
</dbReference>
<evidence type="ECO:0000256" key="1">
    <source>
        <dbReference type="ARBA" id="ARBA00022741"/>
    </source>
</evidence>
<keyword evidence="4" id="KW-0460">Magnesium</keyword>
<evidence type="ECO:0000256" key="4">
    <source>
        <dbReference type="PIRSR" id="PIRSR606689-2"/>
    </source>
</evidence>
<dbReference type="GO" id="GO:0005525">
    <property type="term" value="F:GTP binding"/>
    <property type="evidence" value="ECO:0007669"/>
    <property type="project" value="UniProtKB-KW"/>
</dbReference>
<name>A0A6A5AP86_APHAT</name>
<dbReference type="Proteomes" id="UP000469452">
    <property type="component" value="Unassembled WGS sequence"/>
</dbReference>
<dbReference type="SMART" id="SM00177">
    <property type="entry name" value="ARF"/>
    <property type="match status" value="1"/>
</dbReference>
<keyword evidence="1 3" id="KW-0547">Nucleotide-binding</keyword>
<evidence type="ECO:0000256" key="5">
    <source>
        <dbReference type="SAM" id="MobiDB-lite"/>
    </source>
</evidence>
<feature type="binding site" evidence="3">
    <location>
        <position position="338"/>
    </location>
    <ligand>
        <name>GTP</name>
        <dbReference type="ChEBI" id="CHEBI:37565"/>
    </ligand>
</feature>
<dbReference type="Gene3D" id="2.30.30.140">
    <property type="match status" value="1"/>
</dbReference>
<reference evidence="6 7" key="1">
    <citation type="submission" date="2019-06" db="EMBL/GenBank/DDBJ databases">
        <title>Genomics analysis of Aphanomyces spp. identifies a new class of oomycete effector associated with host adaptation.</title>
        <authorList>
            <person name="Gaulin E."/>
        </authorList>
    </citation>
    <scope>NUCLEOTIDE SEQUENCE [LARGE SCALE GENOMIC DNA]</scope>
    <source>
        <strain evidence="6 7">E</strain>
    </source>
</reference>
<dbReference type="PANTHER" id="PTHR46090:SF2">
    <property type="entry name" value="ADP-RIBOSYLATION FACTOR-LIKE PROTEIN 13B"/>
    <property type="match status" value="1"/>
</dbReference>
<evidence type="ECO:0000313" key="6">
    <source>
        <dbReference type="EMBL" id="KAF0755090.1"/>
    </source>
</evidence>
<feature type="binding site" evidence="4">
    <location>
        <position position="292"/>
    </location>
    <ligand>
        <name>Mg(2+)</name>
        <dbReference type="ChEBI" id="CHEBI:18420"/>
    </ligand>
</feature>
<dbReference type="Gene3D" id="3.40.50.300">
    <property type="entry name" value="P-loop containing nucleotide triphosphate hydrolases"/>
    <property type="match status" value="1"/>
</dbReference>
<evidence type="ECO:0000256" key="2">
    <source>
        <dbReference type="ARBA" id="ARBA00023134"/>
    </source>
</evidence>
<feature type="binding site" evidence="4">
    <location>
        <position position="316"/>
    </location>
    <ligand>
        <name>Mg(2+)</name>
        <dbReference type="ChEBI" id="CHEBI:18420"/>
    </ligand>
</feature>
<dbReference type="EMBL" id="VJMI01010668">
    <property type="protein sequence ID" value="KAF0755090.1"/>
    <property type="molecule type" value="Genomic_DNA"/>
</dbReference>
<keyword evidence="2 3" id="KW-0342">GTP-binding</keyword>
<gene>
    <name evidence="6" type="ORF">AaE_005087</name>
</gene>